<keyword evidence="1" id="KW-0472">Membrane</keyword>
<gene>
    <name evidence="2" type="ORF">GCM10007304_13280</name>
</gene>
<proteinExistence type="predicted"/>
<organism evidence="2 3">
    <name type="scientific">Rhodococcoides trifolii</name>
    <dbReference type="NCBI Taxonomy" id="908250"/>
    <lineage>
        <taxon>Bacteria</taxon>
        <taxon>Bacillati</taxon>
        <taxon>Actinomycetota</taxon>
        <taxon>Actinomycetes</taxon>
        <taxon>Mycobacteriales</taxon>
        <taxon>Nocardiaceae</taxon>
        <taxon>Rhodococcoides</taxon>
    </lineage>
</organism>
<keyword evidence="1" id="KW-1133">Transmembrane helix</keyword>
<comment type="caution">
    <text evidence="2">The sequence shown here is derived from an EMBL/GenBank/DDBJ whole genome shotgun (WGS) entry which is preliminary data.</text>
</comment>
<reference evidence="2" key="2">
    <citation type="submission" date="2020-09" db="EMBL/GenBank/DDBJ databases">
        <authorList>
            <person name="Sun Q."/>
            <person name="Sedlacek I."/>
        </authorList>
    </citation>
    <scope>NUCLEOTIDE SEQUENCE</scope>
    <source>
        <strain evidence="2">CCM 7905</strain>
    </source>
</reference>
<keyword evidence="3" id="KW-1185">Reference proteome</keyword>
<keyword evidence="1" id="KW-0812">Transmembrane</keyword>
<dbReference type="RefSeq" id="WP_188543836.1">
    <property type="nucleotide sequence ID" value="NZ_BMCU01000001.1"/>
</dbReference>
<evidence type="ECO:0000313" key="2">
    <source>
        <dbReference type="EMBL" id="GGG00678.1"/>
    </source>
</evidence>
<protein>
    <submittedName>
        <fullName evidence="2">Uncharacterized protein</fullName>
    </submittedName>
</protein>
<feature type="transmembrane region" description="Helical" evidence="1">
    <location>
        <begin position="20"/>
        <end position="41"/>
    </location>
</feature>
<dbReference type="AlphaFoldDB" id="A0A917FTM1"/>
<feature type="transmembrane region" description="Helical" evidence="1">
    <location>
        <begin position="61"/>
        <end position="84"/>
    </location>
</feature>
<reference evidence="2" key="1">
    <citation type="journal article" date="2014" name="Int. J. Syst. Evol. Microbiol.">
        <title>Complete genome sequence of Corynebacterium casei LMG S-19264T (=DSM 44701T), isolated from a smear-ripened cheese.</title>
        <authorList>
            <consortium name="US DOE Joint Genome Institute (JGI-PGF)"/>
            <person name="Walter F."/>
            <person name="Albersmeier A."/>
            <person name="Kalinowski J."/>
            <person name="Ruckert C."/>
        </authorList>
    </citation>
    <scope>NUCLEOTIDE SEQUENCE</scope>
    <source>
        <strain evidence="2">CCM 7905</strain>
    </source>
</reference>
<accession>A0A917FTM1</accession>
<feature type="transmembrane region" description="Helical" evidence="1">
    <location>
        <begin position="154"/>
        <end position="185"/>
    </location>
</feature>
<dbReference type="Proteomes" id="UP000654257">
    <property type="component" value="Unassembled WGS sequence"/>
</dbReference>
<name>A0A917FTM1_9NOCA</name>
<sequence>MSTTTTERIRLQYRGTRRRLWTAAAVAAVLLIALYAVLPAVGIDYPHGRTFLAPLYRPAAAVLGSLEVTSVLLAVTVLTVIAVVRKLHYGIAAVLLTTLGANLMGAAMRAWIGDAVLPSAVANGPVIAAASVVAAASTVCAWRWRPAVAGLGSVVILAVAGAAVITAAASVVSVVGALLVVGFWWSLASVVMTHSPIAAERERQNPLSTAAMALGATRDRD</sequence>
<dbReference type="EMBL" id="BMCU01000001">
    <property type="protein sequence ID" value="GGG00678.1"/>
    <property type="molecule type" value="Genomic_DNA"/>
</dbReference>
<evidence type="ECO:0000313" key="3">
    <source>
        <dbReference type="Proteomes" id="UP000654257"/>
    </source>
</evidence>
<feature type="transmembrane region" description="Helical" evidence="1">
    <location>
        <begin position="124"/>
        <end position="142"/>
    </location>
</feature>
<evidence type="ECO:0000256" key="1">
    <source>
        <dbReference type="SAM" id="Phobius"/>
    </source>
</evidence>
<feature type="transmembrane region" description="Helical" evidence="1">
    <location>
        <begin position="91"/>
        <end position="112"/>
    </location>
</feature>